<feature type="transmembrane region" description="Helical" evidence="1">
    <location>
        <begin position="130"/>
        <end position="152"/>
    </location>
</feature>
<keyword evidence="1" id="KW-0472">Membrane</keyword>
<feature type="transmembrane region" description="Helical" evidence="1">
    <location>
        <begin position="331"/>
        <end position="350"/>
    </location>
</feature>
<feature type="transmembrane region" description="Helical" evidence="1">
    <location>
        <begin position="15"/>
        <end position="34"/>
    </location>
</feature>
<feature type="transmembrane region" description="Helical" evidence="1">
    <location>
        <begin position="158"/>
        <end position="179"/>
    </location>
</feature>
<feature type="transmembrane region" description="Helical" evidence="1">
    <location>
        <begin position="200"/>
        <end position="229"/>
    </location>
</feature>
<dbReference type="RefSeq" id="WP_154519889.1">
    <property type="nucleotide sequence ID" value="NZ_VUMT01000020.1"/>
</dbReference>
<keyword evidence="1" id="KW-0812">Transmembrane</keyword>
<accession>A0A6L5Y305</accession>
<name>A0A6L5Y305_9FIRM</name>
<feature type="transmembrane region" description="Helical" evidence="1">
    <location>
        <begin position="395"/>
        <end position="415"/>
    </location>
</feature>
<evidence type="ECO:0008006" key="4">
    <source>
        <dbReference type="Google" id="ProtNLM"/>
    </source>
</evidence>
<sequence>MFKEVKKLLNENKKYYLISMLLIVFLIIGLMKYIGGSLGGEYKWLFLPSDMFGVPEELQKEYNLEAVYQGEDTVQCGWDGQFYYYISNDLFGTKGFSENVDAPAYRWQRIGLPLLANIVSKILLQKSVSVPVYVFTNLLILFLALVIILKYLKEKGNSIFWILPWIFSAGVIITLRHGLPDGVADAFLIISFIMLLKERYMSYSIFMTLTCLTREGYVLIAFFIFLFGLLGKLEHMKVIHDRRFDIKKFFQLALPGIALIFWYIYIYIRFGFFPFEQAMGITQLFLVSWFKYFMLALEQHNTQEFIALLIYLFFIINGMLLAYIVGKKKKIYWTLIPYIFLLGSFGDTVMTHWSGYLKGISVLYLLVPFMYLELKNVYLVLNDDNGIIKINLTKVGKKCLIVCLILIAINSGYAIKHFSQNVLQIRYREEPVVAEVVEPLDNFNSKITVEDYSYKKYSEIPLEQVFTKKYAIAKLAIENKSNTIWSQAVQQNGIGRINVSYKWYKKTKEKVDWDNCVLEGERYGFKASVLPKETIKKDIYITYPSEPGNYILRIALLQEGVSWFYEHNMGYVDLEINIE</sequence>
<organism evidence="2 3">
    <name type="scientific">Velocimicrobium porci</name>
    <dbReference type="NCBI Taxonomy" id="2606634"/>
    <lineage>
        <taxon>Bacteria</taxon>
        <taxon>Bacillati</taxon>
        <taxon>Bacillota</taxon>
        <taxon>Clostridia</taxon>
        <taxon>Lachnospirales</taxon>
        <taxon>Lachnospiraceae</taxon>
        <taxon>Velocimicrobium</taxon>
    </lineage>
</organism>
<gene>
    <name evidence="2" type="ORF">FYJ58_11555</name>
</gene>
<protein>
    <recommendedName>
        <fullName evidence="4">Glycosyltransferase RgtA/B/C/D-like domain-containing protein</fullName>
    </recommendedName>
</protein>
<evidence type="ECO:0000313" key="3">
    <source>
        <dbReference type="Proteomes" id="UP000482209"/>
    </source>
</evidence>
<dbReference type="Proteomes" id="UP000482209">
    <property type="component" value="Unassembled WGS sequence"/>
</dbReference>
<feature type="transmembrane region" description="Helical" evidence="1">
    <location>
        <begin position="305"/>
        <end position="324"/>
    </location>
</feature>
<reference evidence="2 3" key="1">
    <citation type="submission" date="2019-08" db="EMBL/GenBank/DDBJ databases">
        <title>In-depth cultivation of the pig gut microbiome towards novel bacterial diversity and tailored functional studies.</title>
        <authorList>
            <person name="Wylensek D."/>
            <person name="Hitch T.C.A."/>
            <person name="Clavel T."/>
        </authorList>
    </citation>
    <scope>NUCLEOTIDE SEQUENCE [LARGE SCALE GENOMIC DNA]</scope>
    <source>
        <strain evidence="2 3">WCA-693-APC-MOT-I</strain>
    </source>
</reference>
<keyword evidence="3" id="KW-1185">Reference proteome</keyword>
<evidence type="ECO:0000313" key="2">
    <source>
        <dbReference type="EMBL" id="MSS64503.1"/>
    </source>
</evidence>
<dbReference type="AlphaFoldDB" id="A0A6L5Y305"/>
<keyword evidence="1" id="KW-1133">Transmembrane helix</keyword>
<proteinExistence type="predicted"/>
<evidence type="ECO:0000256" key="1">
    <source>
        <dbReference type="SAM" id="Phobius"/>
    </source>
</evidence>
<feature type="transmembrane region" description="Helical" evidence="1">
    <location>
        <begin position="356"/>
        <end position="374"/>
    </location>
</feature>
<comment type="caution">
    <text evidence="2">The sequence shown here is derived from an EMBL/GenBank/DDBJ whole genome shotgun (WGS) entry which is preliminary data.</text>
</comment>
<feature type="transmembrane region" description="Helical" evidence="1">
    <location>
        <begin position="249"/>
        <end position="268"/>
    </location>
</feature>
<dbReference type="EMBL" id="VUMT01000020">
    <property type="protein sequence ID" value="MSS64503.1"/>
    <property type="molecule type" value="Genomic_DNA"/>
</dbReference>